<proteinExistence type="inferred from homology"/>
<dbReference type="Pfam" id="PF00316">
    <property type="entry name" value="FBPase"/>
    <property type="match status" value="1"/>
</dbReference>
<evidence type="ECO:0000256" key="1">
    <source>
        <dbReference type="ARBA" id="ARBA00010941"/>
    </source>
</evidence>
<dbReference type="GO" id="GO:0006000">
    <property type="term" value="P:fructose metabolic process"/>
    <property type="evidence" value="ECO:0007669"/>
    <property type="project" value="TreeGrafter"/>
</dbReference>
<dbReference type="GO" id="GO:0005829">
    <property type="term" value="C:cytosol"/>
    <property type="evidence" value="ECO:0007669"/>
    <property type="project" value="TreeGrafter"/>
</dbReference>
<dbReference type="InterPro" id="IPR044015">
    <property type="entry name" value="FBPase_C_dom"/>
</dbReference>
<evidence type="ECO:0000313" key="11">
    <source>
        <dbReference type="Proteomes" id="UP000244755"/>
    </source>
</evidence>
<dbReference type="OrthoDB" id="9806756at2"/>
<dbReference type="GO" id="GO:0006002">
    <property type="term" value="P:fructose 6-phosphate metabolic process"/>
    <property type="evidence" value="ECO:0007669"/>
    <property type="project" value="TreeGrafter"/>
</dbReference>
<reference evidence="10 11" key="1">
    <citation type="submission" date="2018-04" db="EMBL/GenBank/DDBJ databases">
        <title>Methylobacterium sp. PR1016A genome.</title>
        <authorList>
            <person name="Park W."/>
        </authorList>
    </citation>
    <scope>NUCLEOTIDE SEQUENCE [LARGE SCALE GENOMIC DNA]</scope>
    <source>
        <strain evidence="10 11">PR1016A</strain>
    </source>
</reference>
<dbReference type="RefSeq" id="WP_099951471.1">
    <property type="nucleotide sequence ID" value="NZ_CP028843.1"/>
</dbReference>
<dbReference type="InterPro" id="IPR033391">
    <property type="entry name" value="FBPase_N"/>
</dbReference>
<evidence type="ECO:0000313" key="10">
    <source>
        <dbReference type="EMBL" id="AWB19546.1"/>
    </source>
</evidence>
<keyword evidence="4" id="KW-0460">Magnesium</keyword>
<sequence length="306" mass="30593">MLLSARIDAPPPPRRQPALGSVLAALAAAAAATAGVIAAIPGDPWAAARRIFAEALRGVDIAAVAWPDGERPELRVPGAAFVLALSPLEGADDLEGGMPAGTLFSVRPAGSDPEAAFLAPGRTQAAAGFVVYGPRTLLTLTDGTATTTRILDPQSGTFRPPAALRVPPAPQGGDGSWGGEAARAGFSPLCAARPSAPPPGAAPPCASLAAGAQRVLTRGGLHLRPDAGIRLVHEAAPIALAIEAAGGAATDGRGRAILDIAAADLGRRTSLAVGPAREVADLARRLEADRDAGGSPLFAPRGLLRA</sequence>
<dbReference type="GO" id="GO:0005986">
    <property type="term" value="P:sucrose biosynthetic process"/>
    <property type="evidence" value="ECO:0007669"/>
    <property type="project" value="TreeGrafter"/>
</dbReference>
<dbReference type="KEGG" id="mee:DA075_00170"/>
<keyword evidence="11" id="KW-1185">Reference proteome</keyword>
<dbReference type="PRINTS" id="PR01958">
    <property type="entry name" value="S17BPHPHTASE"/>
</dbReference>
<evidence type="ECO:0000256" key="7">
    <source>
        <dbReference type="SAM" id="MobiDB-lite"/>
    </source>
</evidence>
<evidence type="ECO:0000256" key="3">
    <source>
        <dbReference type="ARBA" id="ARBA00022801"/>
    </source>
</evidence>
<evidence type="ECO:0000256" key="2">
    <source>
        <dbReference type="ARBA" id="ARBA00022723"/>
    </source>
</evidence>
<organism evidence="10 11">
    <name type="scientific">Methylobacterium currus</name>
    <dbReference type="NCBI Taxonomy" id="2051553"/>
    <lineage>
        <taxon>Bacteria</taxon>
        <taxon>Pseudomonadati</taxon>
        <taxon>Pseudomonadota</taxon>
        <taxon>Alphaproteobacteria</taxon>
        <taxon>Hyphomicrobiales</taxon>
        <taxon>Methylobacteriaceae</taxon>
        <taxon>Methylobacterium</taxon>
    </lineage>
</organism>
<dbReference type="InterPro" id="IPR023079">
    <property type="entry name" value="SBPase"/>
</dbReference>
<feature type="domain" description="Fructose-1-6-bisphosphatase class 1 C-terminal" evidence="9">
    <location>
        <begin position="206"/>
        <end position="283"/>
    </location>
</feature>
<evidence type="ECO:0000256" key="6">
    <source>
        <dbReference type="ARBA" id="ARBA00024331"/>
    </source>
</evidence>
<gene>
    <name evidence="10" type="ORF">DA075_00170</name>
</gene>
<evidence type="ECO:0000259" key="8">
    <source>
        <dbReference type="Pfam" id="PF00316"/>
    </source>
</evidence>
<keyword evidence="2" id="KW-0479">Metal-binding</keyword>
<comment type="similarity">
    <text evidence="1">Belongs to the FBPase class 1 family.</text>
</comment>
<dbReference type="PANTHER" id="PTHR11556:SF35">
    <property type="entry name" value="SEDOHEPTULOSE-1,7-BISPHOSPHATASE, CHLOROPLASTIC"/>
    <property type="match status" value="1"/>
</dbReference>
<name>A0A2R4WDB8_9HYPH</name>
<dbReference type="GO" id="GO:0006094">
    <property type="term" value="P:gluconeogenesis"/>
    <property type="evidence" value="ECO:0007669"/>
    <property type="project" value="TreeGrafter"/>
</dbReference>
<dbReference type="AlphaFoldDB" id="A0A2R4WDB8"/>
<evidence type="ECO:0000256" key="5">
    <source>
        <dbReference type="ARBA" id="ARBA00023277"/>
    </source>
</evidence>
<feature type="domain" description="Fructose-1-6-bisphosphatase class I N-terminal" evidence="8">
    <location>
        <begin position="78"/>
        <end position="158"/>
    </location>
</feature>
<dbReference type="Gene3D" id="3.30.540.10">
    <property type="entry name" value="Fructose-1,6-Bisphosphatase, subunit A, domain 1"/>
    <property type="match status" value="1"/>
</dbReference>
<dbReference type="GO" id="GO:0042132">
    <property type="term" value="F:fructose 1,6-bisphosphate 1-phosphatase activity"/>
    <property type="evidence" value="ECO:0007669"/>
    <property type="project" value="TreeGrafter"/>
</dbReference>
<dbReference type="Gene3D" id="3.40.190.80">
    <property type="match status" value="1"/>
</dbReference>
<keyword evidence="5" id="KW-0119">Carbohydrate metabolism</keyword>
<protein>
    <submittedName>
        <fullName evidence="10">Fructose-bisphosphatase</fullName>
    </submittedName>
</protein>
<dbReference type="InterPro" id="IPR000146">
    <property type="entry name" value="FBPase_class-1"/>
</dbReference>
<evidence type="ECO:0000256" key="4">
    <source>
        <dbReference type="ARBA" id="ARBA00022842"/>
    </source>
</evidence>
<dbReference type="Proteomes" id="UP000244755">
    <property type="component" value="Chromosome 1"/>
</dbReference>
<dbReference type="EMBL" id="CP028843">
    <property type="protein sequence ID" value="AWB19546.1"/>
    <property type="molecule type" value="Genomic_DNA"/>
</dbReference>
<dbReference type="Pfam" id="PF18913">
    <property type="entry name" value="FBPase_C"/>
    <property type="match status" value="1"/>
</dbReference>
<dbReference type="GO" id="GO:0046872">
    <property type="term" value="F:metal ion binding"/>
    <property type="evidence" value="ECO:0007669"/>
    <property type="project" value="UniProtKB-KW"/>
</dbReference>
<dbReference type="GO" id="GO:0030388">
    <property type="term" value="P:fructose 1,6-bisphosphate metabolic process"/>
    <property type="evidence" value="ECO:0007669"/>
    <property type="project" value="TreeGrafter"/>
</dbReference>
<evidence type="ECO:0000259" key="9">
    <source>
        <dbReference type="Pfam" id="PF18913"/>
    </source>
</evidence>
<comment type="pathway">
    <text evidence="6">Carbohydrate biosynthesis.</text>
</comment>
<dbReference type="PANTHER" id="PTHR11556">
    <property type="entry name" value="FRUCTOSE-1,6-BISPHOSPHATASE-RELATED"/>
    <property type="match status" value="1"/>
</dbReference>
<feature type="region of interest" description="Disordered" evidence="7">
    <location>
        <begin position="150"/>
        <end position="178"/>
    </location>
</feature>
<dbReference type="SUPFAM" id="SSF56655">
    <property type="entry name" value="Carbohydrate phosphatase"/>
    <property type="match status" value="1"/>
</dbReference>
<accession>A0A2R4WDB8</accession>
<keyword evidence="3" id="KW-0378">Hydrolase</keyword>